<keyword evidence="2" id="KW-0238">DNA-binding</keyword>
<dbReference type="GO" id="GO:0003677">
    <property type="term" value="F:DNA binding"/>
    <property type="evidence" value="ECO:0007669"/>
    <property type="project" value="UniProtKB-KW"/>
</dbReference>
<protein>
    <submittedName>
        <fullName evidence="2">DNA-binding protein</fullName>
    </submittedName>
</protein>
<reference evidence="2 3" key="1">
    <citation type="submission" date="2017-12" db="EMBL/GenBank/DDBJ databases">
        <title>Draft genome sequence of Ralstonia pickettii 52.</title>
        <authorList>
            <person name="Zheng B."/>
        </authorList>
    </citation>
    <scope>NUCLEOTIDE SEQUENCE [LARGE SCALE GENOMIC DNA]</scope>
    <source>
        <strain evidence="2 3">52</strain>
    </source>
</reference>
<organism evidence="2 3">
    <name type="scientific">Ralstonia pickettii</name>
    <name type="common">Burkholderia pickettii</name>
    <dbReference type="NCBI Taxonomy" id="329"/>
    <lineage>
        <taxon>Bacteria</taxon>
        <taxon>Pseudomonadati</taxon>
        <taxon>Pseudomonadota</taxon>
        <taxon>Betaproteobacteria</taxon>
        <taxon>Burkholderiales</taxon>
        <taxon>Burkholderiaceae</taxon>
        <taxon>Ralstonia</taxon>
    </lineage>
</organism>
<proteinExistence type="predicted"/>
<dbReference type="Proteomes" id="UP000234456">
    <property type="component" value="Unassembled WGS sequence"/>
</dbReference>
<sequence>MRTFDIEECAAFLKVDRTTALKLAGSGDLPGARIGRAWVFLEDDLIDYLRLRVKQQQAERRNEAIVDEGLAASVRRNATLVSPLLAKRTAKPKRELPELPELAG</sequence>
<evidence type="ECO:0000313" key="2">
    <source>
        <dbReference type="EMBL" id="PLC44783.1"/>
    </source>
</evidence>
<evidence type="ECO:0000259" key="1">
    <source>
        <dbReference type="Pfam" id="PF12728"/>
    </source>
</evidence>
<comment type="caution">
    <text evidence="2">The sequence shown here is derived from an EMBL/GenBank/DDBJ whole genome shotgun (WGS) entry which is preliminary data.</text>
</comment>
<feature type="domain" description="Helix-turn-helix" evidence="1">
    <location>
        <begin position="4"/>
        <end position="50"/>
    </location>
</feature>
<dbReference type="OrthoDB" id="9800023at2"/>
<dbReference type="EMBL" id="PKQE01000001">
    <property type="protein sequence ID" value="PLC44783.1"/>
    <property type="molecule type" value="Genomic_DNA"/>
</dbReference>
<accession>A0A2N4TYN6</accession>
<dbReference type="AlphaFoldDB" id="A0A2N4TYN6"/>
<dbReference type="InterPro" id="IPR041657">
    <property type="entry name" value="HTH_17"/>
</dbReference>
<dbReference type="Pfam" id="PF12728">
    <property type="entry name" value="HTH_17"/>
    <property type="match status" value="1"/>
</dbReference>
<dbReference type="RefSeq" id="WP_102065159.1">
    <property type="nucleotide sequence ID" value="NZ_PKQE01000001.1"/>
</dbReference>
<gene>
    <name evidence="2" type="ORF">C0Q88_07265</name>
</gene>
<evidence type="ECO:0000313" key="3">
    <source>
        <dbReference type="Proteomes" id="UP000234456"/>
    </source>
</evidence>
<name>A0A2N4TYN6_RALPI</name>